<dbReference type="EC" id="3.6.4.13" evidence="1"/>
<dbReference type="InterPro" id="IPR002464">
    <property type="entry name" value="DNA/RNA_helicase_DEAH_CS"/>
</dbReference>
<evidence type="ECO:0000256" key="1">
    <source>
        <dbReference type="ARBA" id="ARBA00012552"/>
    </source>
</evidence>
<dbReference type="PANTHER" id="PTHR18934:SF136">
    <property type="entry name" value="ATP-DEPENDENT RNA HELICASE DHX35-RELATED"/>
    <property type="match status" value="1"/>
</dbReference>
<sequence>MSLKFWKPGTAGPGSSLDRASELEENVVQSAPAYSSLSIQSQRERLPIYKHREKLLYCVEKHGVVIVVGQTGCGKTTQLPQYLMEAGWASEGNVIACTQPRRVAATSVASRVATEVGSVLGDEVGYTIRFEDVSDKQRTRILYMTDGMLFRETLVDPLLSRYSVIMIDEAHERSIYTDLLLGVLKKIRRKRPSLRLIVSSATLDATSFLEYFTASTSPDEATIVSLEGRLFPVEVAYSLEPIPDYVTKAAEVAYDINLKQGPGDILIFLTGREEIERCLEHMSELLVSLPRSAPRLAPLALHAGLTTEEQLQVFQPAERGSRKVIISTNIAEASVTIEGIKFVVDSGFVKIRVYNPTTALASLATVPTSIASATQRAGRAGRTSPGICYRLYPSSVFETLPRSTPPEITRTDMTTPILQLKSLGIDNLMKFEWVSAPPAESVLRALENLVAAGMIGEDGRLTSVGEKVAECPVDVGIARMLFSSREYQCGEEILTIAAMVSVQDVFIIPEGAAGALAELERRKFTAEEGDHFTLLNAYNAFVRYGKSSSWCKNHALSFRGMSRAISIRAQLKKYMQRFNLPIESCQGDAKRLRRCLISGYWRNGARWVADGTYRSVRGNKTLHVHPTSILFTRKPRSGWVIFHEMEETKKTQIRILTEIEPDWLLEHGHTYKEKGSGSL</sequence>
<dbReference type="Proteomes" id="UP001498398">
    <property type="component" value="Unassembled WGS sequence"/>
</dbReference>
<dbReference type="SMART" id="SM00490">
    <property type="entry name" value="HELICc"/>
    <property type="match status" value="1"/>
</dbReference>
<evidence type="ECO:0000256" key="2">
    <source>
        <dbReference type="ARBA" id="ARBA00022741"/>
    </source>
</evidence>
<evidence type="ECO:0000259" key="5">
    <source>
        <dbReference type="PROSITE" id="PS51192"/>
    </source>
</evidence>
<dbReference type="InterPro" id="IPR014001">
    <property type="entry name" value="Helicase_ATP-bd"/>
</dbReference>
<dbReference type="Pfam" id="PF00271">
    <property type="entry name" value="Helicase_C"/>
    <property type="match status" value="1"/>
</dbReference>
<dbReference type="InterPro" id="IPR011545">
    <property type="entry name" value="DEAD/DEAH_box_helicase_dom"/>
</dbReference>
<dbReference type="PANTHER" id="PTHR18934">
    <property type="entry name" value="ATP-DEPENDENT RNA HELICASE"/>
    <property type="match status" value="1"/>
</dbReference>
<dbReference type="Pfam" id="PF04408">
    <property type="entry name" value="WHD_HA2"/>
    <property type="match status" value="1"/>
</dbReference>
<feature type="domain" description="Helicase ATP-binding" evidence="5">
    <location>
        <begin position="56"/>
        <end position="221"/>
    </location>
</feature>
<keyword evidence="4" id="KW-0067">ATP-binding</keyword>
<dbReference type="SUPFAM" id="SSF52540">
    <property type="entry name" value="P-loop containing nucleoside triphosphate hydrolases"/>
    <property type="match status" value="1"/>
</dbReference>
<evidence type="ECO:0000259" key="6">
    <source>
        <dbReference type="PROSITE" id="PS51194"/>
    </source>
</evidence>
<keyword evidence="2" id="KW-0547">Nucleotide-binding</keyword>
<feature type="domain" description="Helicase C-terminal" evidence="6">
    <location>
        <begin position="241"/>
        <end position="424"/>
    </location>
</feature>
<dbReference type="SMART" id="SM00847">
    <property type="entry name" value="HA2"/>
    <property type="match status" value="1"/>
</dbReference>
<dbReference type="Pfam" id="PF00270">
    <property type="entry name" value="DEAD"/>
    <property type="match status" value="1"/>
</dbReference>
<dbReference type="InterPro" id="IPR027417">
    <property type="entry name" value="P-loop_NTPase"/>
</dbReference>
<dbReference type="PROSITE" id="PS51194">
    <property type="entry name" value="HELICASE_CTER"/>
    <property type="match status" value="1"/>
</dbReference>
<protein>
    <recommendedName>
        <fullName evidence="1">RNA helicase</fullName>
        <ecNumber evidence="1">3.6.4.13</ecNumber>
    </recommendedName>
</protein>
<dbReference type="Pfam" id="PF07717">
    <property type="entry name" value="OB_NTP_bind"/>
    <property type="match status" value="1"/>
</dbReference>
<evidence type="ECO:0000256" key="3">
    <source>
        <dbReference type="ARBA" id="ARBA00022801"/>
    </source>
</evidence>
<dbReference type="Gene3D" id="3.40.50.300">
    <property type="entry name" value="P-loop containing nucleotide triphosphate hydrolases"/>
    <property type="match status" value="2"/>
</dbReference>
<dbReference type="EMBL" id="JBANRG010000069">
    <property type="protein sequence ID" value="KAK7440263.1"/>
    <property type="molecule type" value="Genomic_DNA"/>
</dbReference>
<evidence type="ECO:0000313" key="8">
    <source>
        <dbReference type="Proteomes" id="UP001498398"/>
    </source>
</evidence>
<organism evidence="7 8">
    <name type="scientific">Marasmiellus scandens</name>
    <dbReference type="NCBI Taxonomy" id="2682957"/>
    <lineage>
        <taxon>Eukaryota</taxon>
        <taxon>Fungi</taxon>
        <taxon>Dikarya</taxon>
        <taxon>Basidiomycota</taxon>
        <taxon>Agaricomycotina</taxon>
        <taxon>Agaricomycetes</taxon>
        <taxon>Agaricomycetidae</taxon>
        <taxon>Agaricales</taxon>
        <taxon>Marasmiineae</taxon>
        <taxon>Omphalotaceae</taxon>
        <taxon>Marasmiellus</taxon>
    </lineage>
</organism>
<dbReference type="Gene3D" id="1.20.120.1080">
    <property type="match status" value="1"/>
</dbReference>
<name>A0ABR1IT09_9AGAR</name>
<evidence type="ECO:0000313" key="7">
    <source>
        <dbReference type="EMBL" id="KAK7440263.1"/>
    </source>
</evidence>
<gene>
    <name evidence="7" type="ORF">VKT23_017203</name>
</gene>
<dbReference type="SMART" id="SM00487">
    <property type="entry name" value="DEXDc"/>
    <property type="match status" value="1"/>
</dbReference>
<accession>A0ABR1IT09</accession>
<dbReference type="InterPro" id="IPR007502">
    <property type="entry name" value="Helicase-assoc_dom"/>
</dbReference>
<dbReference type="PROSITE" id="PS51192">
    <property type="entry name" value="HELICASE_ATP_BIND_1"/>
    <property type="match status" value="1"/>
</dbReference>
<reference evidence="7 8" key="1">
    <citation type="submission" date="2024-01" db="EMBL/GenBank/DDBJ databases">
        <title>A draft genome for the cacao thread blight pathogen Marasmiellus scandens.</title>
        <authorList>
            <person name="Baruah I.K."/>
            <person name="Leung J."/>
            <person name="Bukari Y."/>
            <person name="Amoako-Attah I."/>
            <person name="Meinhardt L.W."/>
            <person name="Bailey B.A."/>
            <person name="Cohen S.P."/>
        </authorList>
    </citation>
    <scope>NUCLEOTIDE SEQUENCE [LARGE SCALE GENOMIC DNA]</scope>
    <source>
        <strain evidence="7 8">GH-19</strain>
    </source>
</reference>
<dbReference type="Pfam" id="PF21010">
    <property type="entry name" value="HA2_C"/>
    <property type="match status" value="1"/>
</dbReference>
<keyword evidence="8" id="KW-1185">Reference proteome</keyword>
<keyword evidence="3" id="KW-0378">Hydrolase</keyword>
<proteinExistence type="predicted"/>
<dbReference type="PROSITE" id="PS00690">
    <property type="entry name" value="DEAH_ATP_HELICASE"/>
    <property type="match status" value="1"/>
</dbReference>
<evidence type="ECO:0000256" key="4">
    <source>
        <dbReference type="ARBA" id="ARBA00022840"/>
    </source>
</evidence>
<dbReference type="InterPro" id="IPR001650">
    <property type="entry name" value="Helicase_C-like"/>
</dbReference>
<dbReference type="InterPro" id="IPR011709">
    <property type="entry name" value="DEAD-box_helicase_OB_fold"/>
</dbReference>
<dbReference type="CDD" id="cd18791">
    <property type="entry name" value="SF2_C_RHA"/>
    <property type="match status" value="1"/>
</dbReference>
<comment type="caution">
    <text evidence="7">The sequence shown here is derived from an EMBL/GenBank/DDBJ whole genome shotgun (WGS) entry which is preliminary data.</text>
</comment>
<dbReference type="InterPro" id="IPR048333">
    <property type="entry name" value="HA2_WH"/>
</dbReference>